<accession>A0A2Y9U092</accession>
<evidence type="ECO:0000256" key="2">
    <source>
        <dbReference type="ARBA" id="ARBA00008226"/>
    </source>
</evidence>
<evidence type="ECO:0000256" key="11">
    <source>
        <dbReference type="ARBA" id="ARBA00023146"/>
    </source>
</evidence>
<dbReference type="HAMAP" id="MF_00252">
    <property type="entry name" value="Lys_tRNA_synth_class2"/>
    <property type="match status" value="1"/>
</dbReference>
<dbReference type="SUPFAM" id="SSF50249">
    <property type="entry name" value="Nucleic acid-binding proteins"/>
    <property type="match status" value="1"/>
</dbReference>
<dbReference type="Proteomes" id="UP000244908">
    <property type="component" value="Chromosome"/>
</dbReference>
<comment type="cofactor">
    <cofactor evidence="13 14">
        <name>Mg(2+)</name>
        <dbReference type="ChEBI" id="CHEBI:18420"/>
    </cofactor>
    <text evidence="13 14">Binds 3 Mg(2+) ions per subunit.</text>
</comment>
<dbReference type="EC" id="6.1.1.6" evidence="13"/>
<dbReference type="Gene3D" id="2.40.50.140">
    <property type="entry name" value="Nucleic acid-binding proteins"/>
    <property type="match status" value="1"/>
</dbReference>
<keyword evidence="8 13" id="KW-0067">ATP-binding</keyword>
<feature type="binding site" evidence="13">
    <location>
        <position position="424"/>
    </location>
    <ligand>
        <name>Mg(2+)</name>
        <dbReference type="ChEBI" id="CHEBI:18420"/>
        <label>2</label>
    </ligand>
</feature>
<evidence type="ECO:0000256" key="1">
    <source>
        <dbReference type="ARBA" id="ARBA00004496"/>
    </source>
</evidence>
<evidence type="ECO:0000256" key="12">
    <source>
        <dbReference type="ARBA" id="ARBA00048573"/>
    </source>
</evidence>
<evidence type="ECO:0000256" key="6">
    <source>
        <dbReference type="ARBA" id="ARBA00022723"/>
    </source>
</evidence>
<evidence type="ECO:0000256" key="3">
    <source>
        <dbReference type="ARBA" id="ARBA00011738"/>
    </source>
</evidence>
<keyword evidence="11 13" id="KW-0030">Aminoacyl-tRNA synthetase</keyword>
<dbReference type="PRINTS" id="PR00982">
    <property type="entry name" value="TRNASYNTHLYS"/>
</dbReference>
<dbReference type="PANTHER" id="PTHR42918">
    <property type="entry name" value="LYSYL-TRNA SYNTHETASE"/>
    <property type="match status" value="1"/>
</dbReference>
<dbReference type="Pfam" id="PF01336">
    <property type="entry name" value="tRNA_anti-codon"/>
    <property type="match status" value="1"/>
</dbReference>
<evidence type="ECO:0000256" key="10">
    <source>
        <dbReference type="ARBA" id="ARBA00022917"/>
    </source>
</evidence>
<feature type="binding site" evidence="13">
    <location>
        <position position="417"/>
    </location>
    <ligand>
        <name>Mg(2+)</name>
        <dbReference type="ChEBI" id="CHEBI:18420"/>
        <label>1</label>
    </ligand>
</feature>
<dbReference type="InterPro" id="IPR002313">
    <property type="entry name" value="Lys-tRNA-ligase_II"/>
</dbReference>
<dbReference type="InterPro" id="IPR045864">
    <property type="entry name" value="aa-tRNA-synth_II/BPL/LPL"/>
</dbReference>
<dbReference type="GO" id="GO:0005524">
    <property type="term" value="F:ATP binding"/>
    <property type="evidence" value="ECO:0007669"/>
    <property type="project" value="UniProtKB-UniRule"/>
</dbReference>
<dbReference type="GO" id="GO:0006430">
    <property type="term" value="P:lysyl-tRNA aminoacylation"/>
    <property type="evidence" value="ECO:0007669"/>
    <property type="project" value="UniProtKB-UniRule"/>
</dbReference>
<dbReference type="PANTHER" id="PTHR42918:SF15">
    <property type="entry name" value="LYSINE--TRNA LIGASE, CHLOROPLASTIC_MITOCHONDRIAL"/>
    <property type="match status" value="1"/>
</dbReference>
<keyword evidence="7 13" id="KW-0547">Nucleotide-binding</keyword>
<dbReference type="InterPro" id="IPR044136">
    <property type="entry name" value="Lys-tRNA-ligase_II_N"/>
</dbReference>
<evidence type="ECO:0000313" key="17">
    <source>
        <dbReference type="Proteomes" id="UP000244908"/>
    </source>
</evidence>
<evidence type="ECO:0000256" key="5">
    <source>
        <dbReference type="ARBA" id="ARBA00022598"/>
    </source>
</evidence>
<dbReference type="NCBIfam" id="TIGR00499">
    <property type="entry name" value="lysS_bact"/>
    <property type="match status" value="1"/>
</dbReference>
<dbReference type="GO" id="GO:0000287">
    <property type="term" value="F:magnesium ion binding"/>
    <property type="evidence" value="ECO:0007669"/>
    <property type="project" value="UniProtKB-UniRule"/>
</dbReference>
<sequence length="507" mass="58134">MSEQPQEHDAAQSIAELNNELQARREKLVALREQGNPFPNDFRRDVTSDKLHAEYDEKENEELEALGLEVAIAGRMMTRRIMGKASFATLQDVGGRIQIYVSRDDLPEGIYNEQFKKWDLGDIISARGKLFKTKTGELSVHCHEVRLLTKALRPLPDKFHGLADQETRYRQRYLDLITNDDSRRTFVIRSKIMAAIRNFMVKRDFMEVETPMMQVIPGGASARPFITHHNALDIDMYLRIAPELYLKRLVVGGFERVFEINRNFRNEGVSPRHNPEFTMIELYMAYADYKDLIMLTEDLFRTLTQEVLGNTTVEYGDQTFDFGKPFTKMTMKQAICHYRPETNVADLDDMDKAKAIAESLGIKVEKSWGLGRVQCEIFEETAESHLIQPTFITEYPAEVSPLARRNDDNPFITDRFEFFIGGREIGNGFSELNDAEDQAQRFADQVSQKDAGDDEAMFYDEDYVTALEHGLPPTAGLGIGIDRMVMLLTNSHTIRDVILFPAMRPVK</sequence>
<evidence type="ECO:0000256" key="4">
    <source>
        <dbReference type="ARBA" id="ARBA00022490"/>
    </source>
</evidence>
<dbReference type="InterPro" id="IPR012340">
    <property type="entry name" value="NA-bd_OB-fold"/>
</dbReference>
<dbReference type="Gene3D" id="3.30.930.10">
    <property type="entry name" value="Bira Bifunctional Protein, Domain 2"/>
    <property type="match status" value="1"/>
</dbReference>
<dbReference type="InterPro" id="IPR004364">
    <property type="entry name" value="Aa-tRNA-synt_II"/>
</dbReference>
<dbReference type="FunFam" id="2.40.50.140:FF:000024">
    <property type="entry name" value="Lysine--tRNA ligase"/>
    <property type="match status" value="1"/>
</dbReference>
<organism evidence="16 17">
    <name type="scientific">Limnobaculum parvum</name>
    <dbReference type="NCBI Taxonomy" id="2172103"/>
    <lineage>
        <taxon>Bacteria</taxon>
        <taxon>Pseudomonadati</taxon>
        <taxon>Pseudomonadota</taxon>
        <taxon>Gammaproteobacteria</taxon>
        <taxon>Enterobacterales</taxon>
        <taxon>Budviciaceae</taxon>
        <taxon>Limnobaculum</taxon>
    </lineage>
</organism>
<dbReference type="SUPFAM" id="SSF55681">
    <property type="entry name" value="Class II aaRS and biotin synthetases"/>
    <property type="match status" value="1"/>
</dbReference>
<comment type="subcellular location">
    <subcellularLocation>
        <location evidence="1 13">Cytoplasm</location>
    </subcellularLocation>
</comment>
<dbReference type="NCBIfam" id="NF001756">
    <property type="entry name" value="PRK00484.1"/>
    <property type="match status" value="1"/>
</dbReference>
<evidence type="ECO:0000256" key="14">
    <source>
        <dbReference type="RuleBase" id="RU000336"/>
    </source>
</evidence>
<keyword evidence="4 13" id="KW-0963">Cytoplasm</keyword>
<name>A0A2Y9U092_9GAMM</name>
<comment type="catalytic activity">
    <reaction evidence="12 13 14">
        <text>tRNA(Lys) + L-lysine + ATP = L-lysyl-tRNA(Lys) + AMP + diphosphate</text>
        <dbReference type="Rhea" id="RHEA:20792"/>
        <dbReference type="Rhea" id="RHEA-COMP:9696"/>
        <dbReference type="Rhea" id="RHEA-COMP:9697"/>
        <dbReference type="ChEBI" id="CHEBI:30616"/>
        <dbReference type="ChEBI" id="CHEBI:32551"/>
        <dbReference type="ChEBI" id="CHEBI:33019"/>
        <dbReference type="ChEBI" id="CHEBI:78442"/>
        <dbReference type="ChEBI" id="CHEBI:78529"/>
        <dbReference type="ChEBI" id="CHEBI:456215"/>
        <dbReference type="EC" id="6.1.1.6"/>
    </reaction>
</comment>
<keyword evidence="10 13" id="KW-0648">Protein biosynthesis</keyword>
<comment type="similarity">
    <text evidence="2 13">Belongs to the class-II aminoacyl-tRNA synthetase family.</text>
</comment>
<keyword evidence="6 13" id="KW-0479">Metal-binding</keyword>
<dbReference type="AlphaFoldDB" id="A0A2Y9U092"/>
<dbReference type="EMBL" id="CP029185">
    <property type="protein sequence ID" value="AWH89403.1"/>
    <property type="molecule type" value="Genomic_DNA"/>
</dbReference>
<dbReference type="GO" id="GO:0042803">
    <property type="term" value="F:protein homodimerization activity"/>
    <property type="evidence" value="ECO:0007669"/>
    <property type="project" value="UniProtKB-ARBA"/>
</dbReference>
<dbReference type="CDD" id="cd04322">
    <property type="entry name" value="LysRS_N"/>
    <property type="match status" value="1"/>
</dbReference>
<keyword evidence="17" id="KW-1185">Reference proteome</keyword>
<comment type="subunit">
    <text evidence="3 13">Homodimer.</text>
</comment>
<feature type="domain" description="Aminoacyl-transfer RNA synthetases class-II family profile" evidence="15">
    <location>
        <begin position="186"/>
        <end position="505"/>
    </location>
</feature>
<keyword evidence="9 13" id="KW-0460">Magnesium</keyword>
<dbReference type="InterPro" id="IPR018149">
    <property type="entry name" value="Lys-tRNA-synth_II_C"/>
</dbReference>
<dbReference type="GO" id="GO:0004824">
    <property type="term" value="F:lysine-tRNA ligase activity"/>
    <property type="evidence" value="ECO:0007669"/>
    <property type="project" value="UniProtKB-UniRule"/>
</dbReference>
<dbReference type="CDD" id="cd00775">
    <property type="entry name" value="LysRS_core"/>
    <property type="match status" value="1"/>
</dbReference>
<evidence type="ECO:0000259" key="15">
    <source>
        <dbReference type="PROSITE" id="PS50862"/>
    </source>
</evidence>
<evidence type="ECO:0000313" key="16">
    <source>
        <dbReference type="EMBL" id="AWH89403.1"/>
    </source>
</evidence>
<feature type="binding site" evidence="13">
    <location>
        <position position="424"/>
    </location>
    <ligand>
        <name>Mg(2+)</name>
        <dbReference type="ChEBI" id="CHEBI:18420"/>
        <label>1</label>
    </ligand>
</feature>
<dbReference type="Pfam" id="PF00152">
    <property type="entry name" value="tRNA-synt_2"/>
    <property type="match status" value="1"/>
</dbReference>
<evidence type="ECO:0000256" key="7">
    <source>
        <dbReference type="ARBA" id="ARBA00022741"/>
    </source>
</evidence>
<dbReference type="InterPro" id="IPR006195">
    <property type="entry name" value="aa-tRNA-synth_II"/>
</dbReference>
<evidence type="ECO:0000256" key="9">
    <source>
        <dbReference type="ARBA" id="ARBA00022842"/>
    </source>
</evidence>
<reference evidence="16 17" key="1">
    <citation type="journal article" date="2019" name="Int. J. Syst. Evol. Microbiol.">
        <title>Limnobaculum parvum gen. nov., sp. nov., isolated from a freshwater lake.</title>
        <authorList>
            <person name="Baek C."/>
            <person name="Shin S.K."/>
            <person name="Yi H."/>
        </authorList>
    </citation>
    <scope>NUCLEOTIDE SEQUENCE [LARGE SCALE GENOMIC DNA]</scope>
    <source>
        <strain evidence="16 17">HYN0051</strain>
    </source>
</reference>
<protein>
    <recommendedName>
        <fullName evidence="13">Lysine--tRNA ligase</fullName>
        <ecNumber evidence="13">6.1.1.6</ecNumber>
    </recommendedName>
    <alternativeName>
        <fullName evidence="13">Lysyl-tRNA synthetase</fullName>
        <shortName evidence="13">LysRS</shortName>
    </alternativeName>
</protein>
<proteinExistence type="inferred from homology"/>
<dbReference type="KEGG" id="lpv:HYN51_13090"/>
<dbReference type="RefSeq" id="WP_108901448.1">
    <property type="nucleotide sequence ID" value="NZ_CP029185.2"/>
</dbReference>
<evidence type="ECO:0000256" key="8">
    <source>
        <dbReference type="ARBA" id="ARBA00022840"/>
    </source>
</evidence>
<dbReference type="PROSITE" id="PS50862">
    <property type="entry name" value="AA_TRNA_LIGASE_II"/>
    <property type="match status" value="1"/>
</dbReference>
<dbReference type="GO" id="GO:0000049">
    <property type="term" value="F:tRNA binding"/>
    <property type="evidence" value="ECO:0007669"/>
    <property type="project" value="TreeGrafter"/>
</dbReference>
<evidence type="ECO:0000256" key="13">
    <source>
        <dbReference type="HAMAP-Rule" id="MF_00252"/>
    </source>
</evidence>
<dbReference type="FunFam" id="3.30.930.10:FF:000001">
    <property type="entry name" value="Lysine--tRNA ligase"/>
    <property type="match status" value="1"/>
</dbReference>
<dbReference type="InterPro" id="IPR004365">
    <property type="entry name" value="NA-bd_OB_tRNA"/>
</dbReference>
<keyword evidence="5 13" id="KW-0436">Ligase</keyword>
<dbReference type="OrthoDB" id="9801152at2"/>
<dbReference type="InterPro" id="IPR034762">
    <property type="entry name" value="Lys-tRNA-ligase_II_bac/euk"/>
</dbReference>
<gene>
    <name evidence="13 16" type="primary">lysS</name>
    <name evidence="16" type="ORF">HYN51_13090</name>
</gene>
<dbReference type="PIRSF" id="PIRSF039101">
    <property type="entry name" value="LysRS2"/>
    <property type="match status" value="1"/>
</dbReference>
<dbReference type="GO" id="GO:0005829">
    <property type="term" value="C:cytosol"/>
    <property type="evidence" value="ECO:0007669"/>
    <property type="project" value="UniProtKB-ARBA"/>
</dbReference>